<evidence type="ECO:0000259" key="5">
    <source>
        <dbReference type="PROSITE" id="PS50931"/>
    </source>
</evidence>
<comment type="similarity">
    <text evidence="1">Belongs to the LysR transcriptional regulatory family.</text>
</comment>
<dbReference type="SUPFAM" id="SSF53850">
    <property type="entry name" value="Periplasmic binding protein-like II"/>
    <property type="match status" value="1"/>
</dbReference>
<feature type="domain" description="HTH lysR-type" evidence="5">
    <location>
        <begin position="1"/>
        <end position="59"/>
    </location>
</feature>
<organism evidence="6 7">
    <name type="scientific">Bordetella genomosp. 5</name>
    <dbReference type="NCBI Taxonomy" id="1395608"/>
    <lineage>
        <taxon>Bacteria</taxon>
        <taxon>Pseudomonadati</taxon>
        <taxon>Pseudomonadota</taxon>
        <taxon>Betaproteobacteria</taxon>
        <taxon>Burkholderiales</taxon>
        <taxon>Alcaligenaceae</taxon>
        <taxon>Bordetella</taxon>
    </lineage>
</organism>
<dbReference type="RefSeq" id="WP_094802604.1">
    <property type="nucleotide sequence ID" value="NZ_NEVP01000011.1"/>
</dbReference>
<evidence type="ECO:0000313" key="6">
    <source>
        <dbReference type="EMBL" id="OZI46718.1"/>
    </source>
</evidence>
<dbReference type="GO" id="GO:0006351">
    <property type="term" value="P:DNA-templated transcription"/>
    <property type="evidence" value="ECO:0007669"/>
    <property type="project" value="TreeGrafter"/>
</dbReference>
<dbReference type="PANTHER" id="PTHR30537:SF71">
    <property type="entry name" value="TRANSCRIPTIONAL REGULATORY PROTEIN"/>
    <property type="match status" value="1"/>
</dbReference>
<dbReference type="PANTHER" id="PTHR30537">
    <property type="entry name" value="HTH-TYPE TRANSCRIPTIONAL REGULATOR"/>
    <property type="match status" value="1"/>
</dbReference>
<keyword evidence="2" id="KW-0805">Transcription regulation</keyword>
<dbReference type="FunFam" id="1.10.10.10:FF:000001">
    <property type="entry name" value="LysR family transcriptional regulator"/>
    <property type="match status" value="1"/>
</dbReference>
<dbReference type="Gene3D" id="1.10.10.10">
    <property type="entry name" value="Winged helix-like DNA-binding domain superfamily/Winged helix DNA-binding domain"/>
    <property type="match status" value="1"/>
</dbReference>
<evidence type="ECO:0000256" key="2">
    <source>
        <dbReference type="ARBA" id="ARBA00023015"/>
    </source>
</evidence>
<dbReference type="SUPFAM" id="SSF46785">
    <property type="entry name" value="Winged helix' DNA-binding domain"/>
    <property type="match status" value="1"/>
</dbReference>
<dbReference type="InterPro" id="IPR058163">
    <property type="entry name" value="LysR-type_TF_proteobact-type"/>
</dbReference>
<dbReference type="CDD" id="cd08422">
    <property type="entry name" value="PBP2_CrgA_like"/>
    <property type="match status" value="1"/>
</dbReference>
<gene>
    <name evidence="6" type="ORF">CAL25_18700</name>
</gene>
<dbReference type="EMBL" id="NEVP01000011">
    <property type="protein sequence ID" value="OZI46718.1"/>
    <property type="molecule type" value="Genomic_DNA"/>
</dbReference>
<dbReference type="GO" id="GO:0003700">
    <property type="term" value="F:DNA-binding transcription factor activity"/>
    <property type="evidence" value="ECO:0007669"/>
    <property type="project" value="InterPro"/>
</dbReference>
<dbReference type="Pfam" id="PF00126">
    <property type="entry name" value="HTH_1"/>
    <property type="match status" value="1"/>
</dbReference>
<evidence type="ECO:0000256" key="1">
    <source>
        <dbReference type="ARBA" id="ARBA00009437"/>
    </source>
</evidence>
<evidence type="ECO:0000313" key="7">
    <source>
        <dbReference type="Proteomes" id="UP000216913"/>
    </source>
</evidence>
<evidence type="ECO:0000256" key="3">
    <source>
        <dbReference type="ARBA" id="ARBA00023125"/>
    </source>
</evidence>
<reference evidence="6 7" key="1">
    <citation type="submission" date="2017-05" db="EMBL/GenBank/DDBJ databases">
        <title>Complete and WGS of Bordetella genogroups.</title>
        <authorList>
            <person name="Spilker T."/>
            <person name="LiPuma J."/>
        </authorList>
    </citation>
    <scope>NUCLEOTIDE SEQUENCE [LARGE SCALE GENOMIC DNA]</scope>
    <source>
        <strain evidence="6 7">AU10456</strain>
    </source>
</reference>
<accession>A0A261TAQ7</accession>
<dbReference type="InterPro" id="IPR000847">
    <property type="entry name" value="LysR_HTH_N"/>
</dbReference>
<comment type="caution">
    <text evidence="6">The sequence shown here is derived from an EMBL/GenBank/DDBJ whole genome shotgun (WGS) entry which is preliminary data.</text>
</comment>
<protein>
    <recommendedName>
        <fullName evidence="5">HTH lysR-type domain-containing protein</fullName>
    </recommendedName>
</protein>
<evidence type="ECO:0000256" key="4">
    <source>
        <dbReference type="ARBA" id="ARBA00023163"/>
    </source>
</evidence>
<proteinExistence type="inferred from homology"/>
<dbReference type="Gene3D" id="3.40.190.290">
    <property type="match status" value="1"/>
</dbReference>
<keyword evidence="4" id="KW-0804">Transcription</keyword>
<name>A0A261TAQ7_9BORD</name>
<sequence>MNQLAELEVFIAVVETGSFSAAARRLSRTPSAVSKLVSRMEARLRTLLFERTSREVRLTEAGHTLHREGLRVLEALTEAESALQLHAEDARGTLRVHSIFTFAKYQLAPVMTEFMYENPEIRVEFLLNNDPLDMVEHNIDVAIHSGALPDSSLIARRLLGSRWIICASPDYLRRHGTPATPEDLAAHNCLNFTHRTHWNTWPLTTAPRGVKAVGTLAADQGDMLMQLAIHGAGLVRLAEFHIRGEIEAGRLVPVLQALQPDHAEPLFMIYKSRKYLTPKVQAFIDFLDRRFGHAPEGLARISRAR</sequence>
<dbReference type="InterPro" id="IPR036388">
    <property type="entry name" value="WH-like_DNA-bd_sf"/>
</dbReference>
<dbReference type="Proteomes" id="UP000216913">
    <property type="component" value="Unassembled WGS sequence"/>
</dbReference>
<dbReference type="InterPro" id="IPR036390">
    <property type="entry name" value="WH_DNA-bd_sf"/>
</dbReference>
<dbReference type="GO" id="GO:0043565">
    <property type="term" value="F:sequence-specific DNA binding"/>
    <property type="evidence" value="ECO:0007669"/>
    <property type="project" value="TreeGrafter"/>
</dbReference>
<dbReference type="AlphaFoldDB" id="A0A261TAQ7"/>
<dbReference type="OrthoDB" id="8954631at2"/>
<keyword evidence="3" id="KW-0238">DNA-binding</keyword>
<dbReference type="PROSITE" id="PS50931">
    <property type="entry name" value="HTH_LYSR"/>
    <property type="match status" value="1"/>
</dbReference>
<dbReference type="Pfam" id="PF03466">
    <property type="entry name" value="LysR_substrate"/>
    <property type="match status" value="1"/>
</dbReference>
<keyword evidence="7" id="KW-1185">Reference proteome</keyword>
<dbReference type="InterPro" id="IPR005119">
    <property type="entry name" value="LysR_subst-bd"/>
</dbReference>